<dbReference type="AlphaFoldDB" id="A0A1S9PIT0"/>
<accession>A0A1S9PIT0</accession>
<keyword evidence="2" id="KW-1185">Reference proteome</keyword>
<protein>
    <submittedName>
        <fullName evidence="1">Uncharacterized protein</fullName>
    </submittedName>
</protein>
<dbReference type="EMBL" id="MBTF01000004">
    <property type="protein sequence ID" value="OOQ60854.1"/>
    <property type="molecule type" value="Genomic_DNA"/>
</dbReference>
<name>A0A1S9PIT0_9SPHI</name>
<gene>
    <name evidence="1" type="ORF">BC343_23085</name>
</gene>
<dbReference type="Proteomes" id="UP000189739">
    <property type="component" value="Unassembled WGS sequence"/>
</dbReference>
<proteinExistence type="predicted"/>
<organism evidence="1 2">
    <name type="scientific">Mucilaginibacter pedocola</name>
    <dbReference type="NCBI Taxonomy" id="1792845"/>
    <lineage>
        <taxon>Bacteria</taxon>
        <taxon>Pseudomonadati</taxon>
        <taxon>Bacteroidota</taxon>
        <taxon>Sphingobacteriia</taxon>
        <taxon>Sphingobacteriales</taxon>
        <taxon>Sphingobacteriaceae</taxon>
        <taxon>Mucilaginibacter</taxon>
    </lineage>
</organism>
<dbReference type="STRING" id="1792845.BC343_23085"/>
<sequence length="821" mass="93766">MKISLKNIRPNNCGKLLKYCVSFIAVFLASTAIDIACGPEPDPYDYYISFFHNNLADNNDYKPFNFSGYTFLYDEAEPGSEAAINSAEWATYLGGGIKAADIERAMYGLDRKADSLLQIKYLAGKGSLPDSLRGNSFLIGIRAKQRKDVLAYYRFAKQAERYAAKTDYWDPIPRDTTALARLGNEALKRGEAVTDGFLKLRYFYQGQRLLRYAGEFKPASKIYEQHIAGVKSVSHVKGWALALQAGMEADSVKSAYMFSQVFEKYRERRVQAYRNYNYTNARPEQVLNLAKSDHEKAVIYAINGLGDPHFNVQHLKDIYGCEPASPVVGILLAREVNKLEEAYLDQKVTKGLPPIASPVMSFNGYYDVNAESLSKAALKDFNGLNKFCTQLFNERLNPDYGLGKLVQAYLAWIKNDTKAGQQYLSELNNVKLRSKLQDQKQIINLLLIAQGIQKFDEMDEAAMLPSLKWLDEKVKSERYRVNHIDNYYIWSFYSERPFSASARNFYQTILAPAYYKKGFVAKAAAAMAKGDAPGDKGYYFGSVTLDFWRNYLHPASVSTLIAWRNNPPQNAYLKLLSDGLRLHNDKELYDLLGTTYLRHHQYDKAAAAFKKVGKPYLDSLQTNLIWNNENHGSDPFIDRLADYPKVWLIDNSKGYSKLGFANAMYALQQKMKASPNDPANYYKYATGLYNTGTHGNSWSYISYGWAASDAGRRKEHYYDEDYIQSANAETYYRKARDLSNNAEFKAKCTYMLAKCRQKQINYEDLGEDRYAYEGNNSKYQKALRQNPFFNELKNNYANTKYYKLAVNECSYLRDFLGIKGK</sequence>
<dbReference type="RefSeq" id="WP_078347175.1">
    <property type="nucleotide sequence ID" value="NZ_MBTF01000004.1"/>
</dbReference>
<reference evidence="1 2" key="1">
    <citation type="submission" date="2016-07" db="EMBL/GenBank/DDBJ databases">
        <title>Genomic analysis of zinc-resistant bacterium Mucilaginibacter pedocola TBZ30.</title>
        <authorList>
            <person name="Huang J."/>
            <person name="Tang J."/>
        </authorList>
    </citation>
    <scope>NUCLEOTIDE SEQUENCE [LARGE SCALE GENOMIC DNA]</scope>
    <source>
        <strain evidence="1 2">TBZ30</strain>
    </source>
</reference>
<dbReference type="OrthoDB" id="605297at2"/>
<comment type="caution">
    <text evidence="1">The sequence shown here is derived from an EMBL/GenBank/DDBJ whole genome shotgun (WGS) entry which is preliminary data.</text>
</comment>
<evidence type="ECO:0000313" key="1">
    <source>
        <dbReference type="EMBL" id="OOQ60854.1"/>
    </source>
</evidence>
<evidence type="ECO:0000313" key="2">
    <source>
        <dbReference type="Proteomes" id="UP000189739"/>
    </source>
</evidence>